<organism evidence="2 3">
    <name type="scientific">Coccomyxa subellipsoidea</name>
    <dbReference type="NCBI Taxonomy" id="248742"/>
    <lineage>
        <taxon>Eukaryota</taxon>
        <taxon>Viridiplantae</taxon>
        <taxon>Chlorophyta</taxon>
        <taxon>core chlorophytes</taxon>
        <taxon>Trebouxiophyceae</taxon>
        <taxon>Trebouxiophyceae incertae sedis</taxon>
        <taxon>Coccomyxaceae</taxon>
        <taxon>Coccomyxa</taxon>
    </lineage>
</organism>
<sequence length="506" mass="54914">MRIKLRGKRRTARRAAKTRNKGLQGERGQADGGRQELARSVEREMLRPSQSQKGSATKRARSRVNTAEEAQEYEELNNGRGRVTDRDAPEEEVAGSYESDSLGGSTAGAKGRPQRASRSSGAGTKGTEGRGKMAPLTKKLVSKAIEPSSEDFAESEDLPQDPQEAAAAVNSRTAAQRRAEAGSAKSSRVGGMHASKANVARGSKRGSSEPLPHDGDPPDGGEDRGDHGGHREIPSTERSYPRLDTLEEEIDDSLQSKEMHADGTQGTDESGLSAAKESLRAAIDKLQEGEMGDGIWVLSAEEEEAQKATRPTKSGRERGADSTKTASRGKDADLAGSGKRRAQPTGKSGGNREEQSRDVSKQADHDPKEEPITLKLLLDHFKIASLLDVPCGDADQVSSKVEQFPTDHPNDIRYYGVDDSQEAIDSAISVHGKTPLWSFQLQDYVHADLPKADLLVSQAALLVNDRAKSGEGEMPDQQLLLYSGEYLRRQDFAKMRKRVEQFLAQH</sequence>
<evidence type="ECO:0000313" key="3">
    <source>
        <dbReference type="Proteomes" id="UP001491310"/>
    </source>
</evidence>
<feature type="compositionally biased region" description="Acidic residues" evidence="1">
    <location>
        <begin position="148"/>
        <end position="159"/>
    </location>
</feature>
<feature type="compositionally biased region" description="Basic and acidic residues" evidence="1">
    <location>
        <begin position="277"/>
        <end position="288"/>
    </location>
</feature>
<reference evidence="2 3" key="1">
    <citation type="journal article" date="2024" name="Nat. Commun.">
        <title>Phylogenomics reveals the evolutionary origins of lichenization in chlorophyte algae.</title>
        <authorList>
            <person name="Puginier C."/>
            <person name="Libourel C."/>
            <person name="Otte J."/>
            <person name="Skaloud P."/>
            <person name="Haon M."/>
            <person name="Grisel S."/>
            <person name="Petersen M."/>
            <person name="Berrin J.G."/>
            <person name="Delaux P.M."/>
            <person name="Dal Grande F."/>
            <person name="Keller J."/>
        </authorList>
    </citation>
    <scope>NUCLEOTIDE SEQUENCE [LARGE SCALE GENOMIC DNA]</scope>
    <source>
        <strain evidence="2 3">SAG 216-7</strain>
    </source>
</reference>
<feature type="compositionally biased region" description="Basic and acidic residues" evidence="1">
    <location>
        <begin position="211"/>
        <end position="245"/>
    </location>
</feature>
<keyword evidence="3" id="KW-1185">Reference proteome</keyword>
<dbReference type="EMBL" id="JALJOT010000018">
    <property type="protein sequence ID" value="KAK9901292.1"/>
    <property type="molecule type" value="Genomic_DNA"/>
</dbReference>
<dbReference type="Proteomes" id="UP001491310">
    <property type="component" value="Unassembled WGS sequence"/>
</dbReference>
<evidence type="ECO:0000313" key="2">
    <source>
        <dbReference type="EMBL" id="KAK9901292.1"/>
    </source>
</evidence>
<comment type="caution">
    <text evidence="2">The sequence shown here is derived from an EMBL/GenBank/DDBJ whole genome shotgun (WGS) entry which is preliminary data.</text>
</comment>
<feature type="compositionally biased region" description="Basic and acidic residues" evidence="1">
    <location>
        <begin position="350"/>
        <end position="368"/>
    </location>
</feature>
<accession>A0ABR2YAY8</accession>
<proteinExistence type="predicted"/>
<feature type="compositionally biased region" description="Basic residues" evidence="1">
    <location>
        <begin position="1"/>
        <end position="20"/>
    </location>
</feature>
<gene>
    <name evidence="2" type="ORF">WJX75_004405</name>
</gene>
<feature type="region of interest" description="Disordered" evidence="1">
    <location>
        <begin position="1"/>
        <end position="368"/>
    </location>
</feature>
<protein>
    <submittedName>
        <fullName evidence="2">Uncharacterized protein</fullName>
    </submittedName>
</protein>
<feature type="compositionally biased region" description="Basic and acidic residues" evidence="1">
    <location>
        <begin position="33"/>
        <end position="46"/>
    </location>
</feature>
<evidence type="ECO:0000256" key="1">
    <source>
        <dbReference type="SAM" id="MobiDB-lite"/>
    </source>
</evidence>
<name>A0ABR2YAY8_9CHLO</name>